<sequence>MYKSSKEIYIYKVVCESFGKYNKYDWIAIYREVMVIIEALSILMSISSS</sequence>
<dbReference type="AlphaFoldDB" id="A0A7U7JSV0"/>
<organism evidence="1 2">
    <name type="scientific">Staphylococcus argenteus</name>
    <dbReference type="NCBI Taxonomy" id="985002"/>
    <lineage>
        <taxon>Bacteria</taxon>
        <taxon>Bacillati</taxon>
        <taxon>Bacillota</taxon>
        <taxon>Bacilli</taxon>
        <taxon>Bacillales</taxon>
        <taxon>Staphylococcaceae</taxon>
        <taxon>Staphylococcus</taxon>
    </lineage>
</organism>
<keyword evidence="2" id="KW-1185">Reference proteome</keyword>
<dbReference type="Proteomes" id="UP000236509">
    <property type="component" value="Unassembled WGS sequence"/>
</dbReference>
<gene>
    <name evidence="1" type="ORF">BN1326_50062</name>
</gene>
<reference evidence="1 2" key="1">
    <citation type="submission" date="2015-04" db="EMBL/GenBank/DDBJ databases">
        <authorList>
            <person name="Cao L."/>
            <person name="Gao C.H."/>
        </authorList>
    </citation>
    <scope>NUCLEOTIDE SEQUENCE [LARGE SCALE GENOMIC DNA]</scope>
    <source>
        <strain evidence="1 2">SH3</strain>
    </source>
</reference>
<protein>
    <submittedName>
        <fullName evidence="1">Uncharacterized protein</fullName>
    </submittedName>
</protein>
<comment type="caution">
    <text evidence="1">The sequence shown here is derived from an EMBL/GenBank/DDBJ whole genome shotgun (WGS) entry which is preliminary data.</text>
</comment>
<dbReference type="EMBL" id="CVOU01000017">
    <property type="protein sequence ID" value="CRI22926.1"/>
    <property type="molecule type" value="Genomic_DNA"/>
</dbReference>
<proteinExistence type="predicted"/>
<evidence type="ECO:0000313" key="2">
    <source>
        <dbReference type="Proteomes" id="UP000236509"/>
    </source>
</evidence>
<evidence type="ECO:0000313" key="1">
    <source>
        <dbReference type="EMBL" id="CRI22926.1"/>
    </source>
</evidence>
<name>A0A7U7JSV0_9STAP</name>
<accession>A0A7U7JSV0</accession>